<name>A0AAE0WKF3_9PEZI</name>
<proteinExistence type="predicted"/>
<dbReference type="AlphaFoldDB" id="A0AAE0WKF3"/>
<dbReference type="EMBL" id="JAUTXT010000026">
    <property type="protein sequence ID" value="KAK3673354.1"/>
    <property type="molecule type" value="Genomic_DNA"/>
</dbReference>
<organism evidence="2 3">
    <name type="scientific">Recurvomyces mirabilis</name>
    <dbReference type="NCBI Taxonomy" id="574656"/>
    <lineage>
        <taxon>Eukaryota</taxon>
        <taxon>Fungi</taxon>
        <taxon>Dikarya</taxon>
        <taxon>Ascomycota</taxon>
        <taxon>Pezizomycotina</taxon>
        <taxon>Dothideomycetes</taxon>
        <taxon>Dothideomycetidae</taxon>
        <taxon>Mycosphaerellales</taxon>
        <taxon>Teratosphaeriaceae</taxon>
        <taxon>Recurvomyces</taxon>
    </lineage>
</organism>
<gene>
    <name evidence="2" type="ORF">LTR78_006900</name>
</gene>
<protein>
    <submittedName>
        <fullName evidence="2">Uncharacterized protein</fullName>
    </submittedName>
</protein>
<feature type="region of interest" description="Disordered" evidence="1">
    <location>
        <begin position="24"/>
        <end position="58"/>
    </location>
</feature>
<sequence>MAFRKEQEEAEQYAQILAGMRSRLARDNAAAQGNQTRQEDRRGSNSGPIGRPVLTGVSNAGTFGLVDRPRYFEATGRFSDPPQYWQEPGQAVPGEVATEVIDEEAEEDDELDEDEVEDEGMVWKLGEPQPQPLYYQIPTANGGFEDRLIHSNVDFNSRDSVNKANKQRRLEQYRAKKRHGLQHQLLRPGTKGHEYSQAHDTFISQQHQSYAAANGNRRIPWSILTNNFNGAFPGQNRTKNSLSSLVDQRAGLKRMRAQYDGADDE</sequence>
<comment type="caution">
    <text evidence="2">The sequence shown here is derived from an EMBL/GenBank/DDBJ whole genome shotgun (WGS) entry which is preliminary data.</text>
</comment>
<evidence type="ECO:0000313" key="3">
    <source>
        <dbReference type="Proteomes" id="UP001274830"/>
    </source>
</evidence>
<reference evidence="2" key="1">
    <citation type="submission" date="2023-07" db="EMBL/GenBank/DDBJ databases">
        <title>Black Yeasts Isolated from many extreme environments.</title>
        <authorList>
            <person name="Coleine C."/>
            <person name="Stajich J.E."/>
            <person name="Selbmann L."/>
        </authorList>
    </citation>
    <scope>NUCLEOTIDE SEQUENCE</scope>
    <source>
        <strain evidence="2">CCFEE 5485</strain>
    </source>
</reference>
<dbReference type="Proteomes" id="UP001274830">
    <property type="component" value="Unassembled WGS sequence"/>
</dbReference>
<evidence type="ECO:0000313" key="2">
    <source>
        <dbReference type="EMBL" id="KAK3673354.1"/>
    </source>
</evidence>
<keyword evidence="3" id="KW-1185">Reference proteome</keyword>
<accession>A0AAE0WKF3</accession>
<evidence type="ECO:0000256" key="1">
    <source>
        <dbReference type="SAM" id="MobiDB-lite"/>
    </source>
</evidence>